<evidence type="ECO:0000313" key="3">
    <source>
        <dbReference type="EMBL" id="SMH26052.1"/>
    </source>
</evidence>
<gene>
    <name evidence="3" type="ORF">SAMN02982922_0001</name>
    <name evidence="4" type="ORF">SAMN02982922_0013</name>
</gene>
<proteinExistence type="predicted"/>
<evidence type="ECO:0000259" key="2">
    <source>
        <dbReference type="Pfam" id="PF03432"/>
    </source>
</evidence>
<reference evidence="3 5" key="1">
    <citation type="submission" date="2017-04" db="EMBL/GenBank/DDBJ databases">
        <authorList>
            <person name="Afonso C.L."/>
            <person name="Miller P.J."/>
            <person name="Scott M.A."/>
            <person name="Spackman E."/>
            <person name="Goraichik I."/>
            <person name="Dimitrov K.M."/>
            <person name="Suarez D.L."/>
            <person name="Swayne D.E."/>
        </authorList>
    </citation>
    <scope>NUCLEOTIDE SEQUENCE [LARGE SCALE GENOMIC DNA]</scope>
    <source>
        <strain evidence="3 5">B5P</strain>
    </source>
</reference>
<feature type="compositionally biased region" description="Basic and acidic residues" evidence="1">
    <location>
        <begin position="403"/>
        <end position="446"/>
    </location>
</feature>
<evidence type="ECO:0000313" key="4">
    <source>
        <dbReference type="EMBL" id="SMH26077.1"/>
    </source>
</evidence>
<dbReference type="AlphaFoldDB" id="A0A1X7MMJ9"/>
<keyword evidence="5" id="KW-1185">Reference proteome</keyword>
<dbReference type="Pfam" id="PF03432">
    <property type="entry name" value="Relaxase"/>
    <property type="match status" value="1"/>
</dbReference>
<sequence length="577" mass="64514">MVPDIAKAGHSFRGAFAYYLHDKRQEGQSAHPETAERVAWTETRNLATDHPGVAREIMIATARQADELKAAAGVKSTGRKSSAHVYAYSLAWHPDEAGTLDRAEMTRAADASLKVLGAEHHQAVIVCHQDQKHPHVHVIVNRVDPATGKMLSTSNDRLKLSDWANAYERERGVILTPKREEKRELREKFAQQAERQAYAAEKRQQAAETPPADKSPVAVLKALGAAQRDQHRQEWKDLSAGNKAARDRIFTDSGKAIREATERHKAECRPIWAKFFRETRQAESAYLAREQSLAGVIRNALDATTHQRVSGQLGNRGTLAATFGNVLSSQARAAAFAEVQDMNRGRLAQRLKSVLDSEVRGIKEQRGAALVAQRQAFDRARASLIERQDLERGKIRQAWQQLPRDRGGDRQPDRAKPYRSRWQDATRSQEQKPMKRPFDDARRIEAKQPLPTKAAFISQAQPAPSPAGEVPRPAPKRAQEIAQKPTPATSPAKIKNPTQAFADRAAQKRPPDPQRDFGSSAKAQDPKRQQFAENAKAATTPVKDAAYWQQRAKEARAAEKEKPQPARDKSRDYDRDR</sequence>
<feature type="compositionally biased region" description="Basic and acidic residues" evidence="1">
    <location>
        <begin position="551"/>
        <end position="577"/>
    </location>
</feature>
<accession>A0A1X7MMJ9</accession>
<feature type="region of interest" description="Disordered" evidence="1">
    <location>
        <begin position="396"/>
        <end position="577"/>
    </location>
</feature>
<feature type="compositionally biased region" description="Basic and acidic residues" evidence="1">
    <location>
        <begin position="505"/>
        <end position="515"/>
    </location>
</feature>
<protein>
    <submittedName>
        <fullName evidence="3">Relaxase/Mobilisation nuclease domain-containing protein</fullName>
    </submittedName>
</protein>
<feature type="domain" description="MobA/VirD2-like nuclease" evidence="2">
    <location>
        <begin position="35"/>
        <end position="172"/>
    </location>
</feature>
<dbReference type="InterPro" id="IPR005094">
    <property type="entry name" value="Endonuclease_MobA/VirD2"/>
</dbReference>
<dbReference type="EMBL" id="FXBL01000001">
    <property type="protein sequence ID" value="SMH26052.1"/>
    <property type="molecule type" value="Genomic_DNA"/>
</dbReference>
<evidence type="ECO:0000313" key="5">
    <source>
        <dbReference type="Proteomes" id="UP000193083"/>
    </source>
</evidence>
<dbReference type="Proteomes" id="UP000193083">
    <property type="component" value="Unassembled WGS sequence"/>
</dbReference>
<dbReference type="EMBL" id="FXBL01000001">
    <property type="protein sequence ID" value="SMH26077.1"/>
    <property type="molecule type" value="Genomic_DNA"/>
</dbReference>
<organism evidence="3 5">
    <name type="scientific">Mesorhizobium australicum</name>
    <dbReference type="NCBI Taxonomy" id="536018"/>
    <lineage>
        <taxon>Bacteria</taxon>
        <taxon>Pseudomonadati</taxon>
        <taxon>Pseudomonadota</taxon>
        <taxon>Alphaproteobacteria</taxon>
        <taxon>Hyphomicrobiales</taxon>
        <taxon>Phyllobacteriaceae</taxon>
        <taxon>Mesorhizobium</taxon>
    </lineage>
</organism>
<evidence type="ECO:0000256" key="1">
    <source>
        <dbReference type="SAM" id="MobiDB-lite"/>
    </source>
</evidence>
<name>A0A1X7MMJ9_9HYPH</name>